<sequence>MQKTMNYHYQSNMMPFKSTIDNFIVNFCKKFSTKAIHFRYTTEMLCIKLRCEKKGGVTGNVPFVKKSMSYRRNAFR</sequence>
<dbReference type="Proteomes" id="UP000027015">
    <property type="component" value="Unassembled WGS sequence"/>
</dbReference>
<evidence type="ECO:0000313" key="2">
    <source>
        <dbReference type="Proteomes" id="UP000027015"/>
    </source>
</evidence>
<evidence type="ECO:0000313" key="1">
    <source>
        <dbReference type="EMBL" id="KEC56092.1"/>
    </source>
</evidence>
<dbReference type="EMBL" id="AHPL01000003">
    <property type="protein sequence ID" value="KEC56092.1"/>
    <property type="molecule type" value="Genomic_DNA"/>
</dbReference>
<protein>
    <submittedName>
        <fullName evidence="1">Uncharacterized protein</fullName>
    </submittedName>
</protein>
<proteinExistence type="predicted"/>
<dbReference type="AlphaFoldDB" id="A0A067WJK2"/>
<gene>
    <name evidence="1" type="ORF">O9A_00317</name>
</gene>
<organism evidence="1 2">
    <name type="scientific">Bartonella koehlerae C-29</name>
    <dbReference type="NCBI Taxonomy" id="1134510"/>
    <lineage>
        <taxon>Bacteria</taxon>
        <taxon>Pseudomonadati</taxon>
        <taxon>Pseudomonadota</taxon>
        <taxon>Alphaproteobacteria</taxon>
        <taxon>Hyphomicrobiales</taxon>
        <taxon>Bartonellaceae</taxon>
        <taxon>Bartonella</taxon>
    </lineage>
</organism>
<dbReference type="HOGENOM" id="CLU_2647177_0_0_5"/>
<accession>A0A067WJK2</accession>
<reference evidence="1 2" key="1">
    <citation type="submission" date="2012-04" db="EMBL/GenBank/DDBJ databases">
        <title>The Genome Sequence of Bartonella koehlerae C-29.</title>
        <authorList>
            <consortium name="The Broad Institute Genome Sequencing Platform"/>
            <consortium name="The Broad Institute Genome Sequencing Center for Infectious Disease"/>
            <person name="Feldgarden M."/>
            <person name="Kirby J."/>
            <person name="Kosoy M."/>
            <person name="Birtles R."/>
            <person name="Probert W.S."/>
            <person name="Chiaraviglio L."/>
            <person name="Walker B."/>
            <person name="Young S.K."/>
            <person name="Zeng Q."/>
            <person name="Gargeya S."/>
            <person name="Fitzgerald M."/>
            <person name="Haas B."/>
            <person name="Abouelleil A."/>
            <person name="Alvarado L."/>
            <person name="Arachchi H.M."/>
            <person name="Berlin A.M."/>
            <person name="Chapman S.B."/>
            <person name="Goldberg J."/>
            <person name="Griggs A."/>
            <person name="Gujja S."/>
            <person name="Hansen M."/>
            <person name="Howarth C."/>
            <person name="Imamovic A."/>
            <person name="Larimer J."/>
            <person name="McCowen C."/>
            <person name="Montmayeur A."/>
            <person name="Murphy C."/>
            <person name="Neiman D."/>
            <person name="Pearson M."/>
            <person name="Priest M."/>
            <person name="Roberts A."/>
            <person name="Saif S."/>
            <person name="Shea T."/>
            <person name="Sisk P."/>
            <person name="Sykes S."/>
            <person name="Wortman J."/>
            <person name="Nusbaum C."/>
            <person name="Birren B."/>
        </authorList>
    </citation>
    <scope>NUCLEOTIDE SEQUENCE [LARGE SCALE GENOMIC DNA]</scope>
    <source>
        <strain evidence="1 2">C-29</strain>
    </source>
</reference>
<comment type="caution">
    <text evidence="1">The sequence shown here is derived from an EMBL/GenBank/DDBJ whole genome shotgun (WGS) entry which is preliminary data.</text>
</comment>
<name>A0A067WJK2_9HYPH</name>
<keyword evidence="2" id="KW-1185">Reference proteome</keyword>